<protein>
    <submittedName>
        <fullName evidence="2">Uncharacterized protein</fullName>
    </submittedName>
</protein>
<evidence type="ECO:0000313" key="3">
    <source>
        <dbReference type="Proteomes" id="UP001469553"/>
    </source>
</evidence>
<keyword evidence="3" id="KW-1185">Reference proteome</keyword>
<keyword evidence="1" id="KW-0732">Signal</keyword>
<accession>A0ABV1AAL0</accession>
<sequence>MYHFWSHLGLLWALTEPDIVTLKVRFTINGSFRARLCVKDKAACRPPNKEVGNASSCQVLSGVGFVEGRKDSPERADRTESPEPFRDPCCLCCELQKQSCNN</sequence>
<dbReference type="Proteomes" id="UP001469553">
    <property type="component" value="Unassembled WGS sequence"/>
</dbReference>
<feature type="signal peptide" evidence="1">
    <location>
        <begin position="1"/>
        <end position="17"/>
    </location>
</feature>
<evidence type="ECO:0000313" key="2">
    <source>
        <dbReference type="EMBL" id="MEQ2315613.1"/>
    </source>
</evidence>
<comment type="caution">
    <text evidence="2">The sequence shown here is derived from an EMBL/GenBank/DDBJ whole genome shotgun (WGS) entry which is preliminary data.</text>
</comment>
<evidence type="ECO:0000256" key="1">
    <source>
        <dbReference type="SAM" id="SignalP"/>
    </source>
</evidence>
<gene>
    <name evidence="2" type="ORF">AMECASPLE_024202</name>
</gene>
<organism evidence="2 3">
    <name type="scientific">Ameca splendens</name>
    <dbReference type="NCBI Taxonomy" id="208324"/>
    <lineage>
        <taxon>Eukaryota</taxon>
        <taxon>Metazoa</taxon>
        <taxon>Chordata</taxon>
        <taxon>Craniata</taxon>
        <taxon>Vertebrata</taxon>
        <taxon>Euteleostomi</taxon>
        <taxon>Actinopterygii</taxon>
        <taxon>Neopterygii</taxon>
        <taxon>Teleostei</taxon>
        <taxon>Neoteleostei</taxon>
        <taxon>Acanthomorphata</taxon>
        <taxon>Ovalentaria</taxon>
        <taxon>Atherinomorphae</taxon>
        <taxon>Cyprinodontiformes</taxon>
        <taxon>Goodeidae</taxon>
        <taxon>Ameca</taxon>
    </lineage>
</organism>
<dbReference type="EMBL" id="JAHRIP010086926">
    <property type="protein sequence ID" value="MEQ2315613.1"/>
    <property type="molecule type" value="Genomic_DNA"/>
</dbReference>
<feature type="chain" id="PRO_5046357121" evidence="1">
    <location>
        <begin position="18"/>
        <end position="102"/>
    </location>
</feature>
<proteinExistence type="predicted"/>
<name>A0ABV1AAL0_9TELE</name>
<reference evidence="2 3" key="1">
    <citation type="submission" date="2021-06" db="EMBL/GenBank/DDBJ databases">
        <authorList>
            <person name="Palmer J.M."/>
        </authorList>
    </citation>
    <scope>NUCLEOTIDE SEQUENCE [LARGE SCALE GENOMIC DNA]</scope>
    <source>
        <strain evidence="2 3">AS_MEX2019</strain>
        <tissue evidence="2">Muscle</tissue>
    </source>
</reference>